<dbReference type="GO" id="GO:0042597">
    <property type="term" value="C:periplasmic space"/>
    <property type="evidence" value="ECO:0007669"/>
    <property type="project" value="UniProtKB-ARBA"/>
</dbReference>
<dbReference type="EMBL" id="BOPO01000055">
    <property type="protein sequence ID" value="GIL28173.1"/>
    <property type="molecule type" value="Genomic_DNA"/>
</dbReference>
<dbReference type="Gene3D" id="3.10.105.10">
    <property type="entry name" value="Dipeptide-binding Protein, Domain 3"/>
    <property type="match status" value="1"/>
</dbReference>
<reference evidence="7" key="1">
    <citation type="journal article" date="2021" name="Int. J. Syst. Evol. Microbiol.">
        <title>Actinocatenispora comari sp. nov., an endophytic actinomycete isolated from aerial parts of Comarum salesowianum.</title>
        <authorList>
            <person name="Oyunbileg N."/>
            <person name="Iizaka Y."/>
            <person name="Hamada M."/>
            <person name="Davaapurev B.O."/>
            <person name="Fukumoto A."/>
            <person name="Tsetseg B."/>
            <person name="Kato F."/>
            <person name="Tamura T."/>
            <person name="Batkhuu J."/>
            <person name="Anzai Y."/>
        </authorList>
    </citation>
    <scope>NUCLEOTIDE SEQUENCE [LARGE SCALE GENOMIC DNA]</scope>
    <source>
        <strain evidence="7">NUM-2625</strain>
    </source>
</reference>
<dbReference type="Proteomes" id="UP000614996">
    <property type="component" value="Unassembled WGS sequence"/>
</dbReference>
<dbReference type="GO" id="GO:0015833">
    <property type="term" value="P:peptide transport"/>
    <property type="evidence" value="ECO:0007669"/>
    <property type="project" value="TreeGrafter"/>
</dbReference>
<dbReference type="GO" id="GO:1904680">
    <property type="term" value="F:peptide transmembrane transporter activity"/>
    <property type="evidence" value="ECO:0007669"/>
    <property type="project" value="TreeGrafter"/>
</dbReference>
<keyword evidence="2" id="KW-0813">Transport</keyword>
<proteinExistence type="inferred from homology"/>
<evidence type="ECO:0000256" key="1">
    <source>
        <dbReference type="ARBA" id="ARBA00005695"/>
    </source>
</evidence>
<dbReference type="RefSeq" id="WP_207125884.1">
    <property type="nucleotide sequence ID" value="NZ_BOPO01000055.1"/>
</dbReference>
<evidence type="ECO:0000259" key="5">
    <source>
        <dbReference type="Pfam" id="PF00496"/>
    </source>
</evidence>
<evidence type="ECO:0000256" key="3">
    <source>
        <dbReference type="ARBA" id="ARBA00022729"/>
    </source>
</evidence>
<dbReference type="PROSITE" id="PS51318">
    <property type="entry name" value="TAT"/>
    <property type="match status" value="1"/>
</dbReference>
<dbReference type="CDD" id="cd00995">
    <property type="entry name" value="PBP2_NikA_DppA_OppA_like"/>
    <property type="match status" value="1"/>
</dbReference>
<name>A0A8J4AGD8_9ACTN</name>
<dbReference type="PANTHER" id="PTHR30290:SF9">
    <property type="entry name" value="OLIGOPEPTIDE-BINDING PROTEIN APPA"/>
    <property type="match status" value="1"/>
</dbReference>
<accession>A0A8J4AGD8</accession>
<sequence>MALTRRHLLATGAAAAAGLSVAGCGRSGAGGGPSPTDLNFCQAVQVTSLAPMGKQPQGYPSGYEAAFAVYSGLVRLAPDMSFQPDLARRWSVAADGRTWTFQLRTGVRFHDGTAFGADDVVGYFTKMLDPDYNLSAYSLWSPIASVRRVDARTVRITTKQPYSALLNTLAHGSGLIPSRALVAAGEAKAALHAVGTGPYTLSSFTPGSRLVLERNRAYFGALPRHETLTFTYVGDASGRLAALEAGQAQLIDALPVEQAKSVTLNASKRLSSGSGLQTFGIGINQANPLLTDVRVRRALNLAVDVPAIVKVVLRGRARTLTSPLAERTNGYAKVGAVAHDKARALELLRQAGCTTDSAGRLHHHGRRVVLRLRTPDGMYVNDVLVAQAVQAELAEIGIAVTIQKVDKSTFWAGIQVAKKAGDFDLALFGFNPSHGSGALQLDIMYRSNASADKVAGWNFCWYRNDRVDRLLTEALTTVDAARQRAVMRQAQQLIWHDYPYIWLYAPDNLIAYDSTLAHPVVLPVGFALPSRTS</sequence>
<evidence type="ECO:0000256" key="2">
    <source>
        <dbReference type="ARBA" id="ARBA00022448"/>
    </source>
</evidence>
<feature type="domain" description="Solute-binding protein family 5" evidence="5">
    <location>
        <begin position="82"/>
        <end position="449"/>
    </location>
</feature>
<dbReference type="Gene3D" id="3.40.190.10">
    <property type="entry name" value="Periplasmic binding protein-like II"/>
    <property type="match status" value="1"/>
</dbReference>
<dbReference type="InterPro" id="IPR030678">
    <property type="entry name" value="Peptide/Ni-bd"/>
</dbReference>
<dbReference type="InterPro" id="IPR039424">
    <property type="entry name" value="SBP_5"/>
</dbReference>
<dbReference type="PANTHER" id="PTHR30290">
    <property type="entry name" value="PERIPLASMIC BINDING COMPONENT OF ABC TRANSPORTER"/>
    <property type="match status" value="1"/>
</dbReference>
<keyword evidence="7" id="KW-1185">Reference proteome</keyword>
<dbReference type="GO" id="GO:0043190">
    <property type="term" value="C:ATP-binding cassette (ABC) transporter complex"/>
    <property type="evidence" value="ECO:0007669"/>
    <property type="project" value="InterPro"/>
</dbReference>
<dbReference type="GO" id="GO:0016740">
    <property type="term" value="F:transferase activity"/>
    <property type="evidence" value="ECO:0007669"/>
    <property type="project" value="UniProtKB-KW"/>
</dbReference>
<feature type="signal peptide" evidence="4">
    <location>
        <begin position="1"/>
        <end position="22"/>
    </location>
</feature>
<evidence type="ECO:0000256" key="4">
    <source>
        <dbReference type="SAM" id="SignalP"/>
    </source>
</evidence>
<keyword evidence="3 4" id="KW-0732">Signal</keyword>
<dbReference type="SUPFAM" id="SSF53850">
    <property type="entry name" value="Periplasmic binding protein-like II"/>
    <property type="match status" value="1"/>
</dbReference>
<dbReference type="InterPro" id="IPR000914">
    <property type="entry name" value="SBP_5_dom"/>
</dbReference>
<dbReference type="Gene3D" id="3.90.76.10">
    <property type="entry name" value="Dipeptide-binding Protein, Domain 1"/>
    <property type="match status" value="1"/>
</dbReference>
<evidence type="ECO:0000313" key="7">
    <source>
        <dbReference type="Proteomes" id="UP000614996"/>
    </source>
</evidence>
<dbReference type="PROSITE" id="PS51257">
    <property type="entry name" value="PROKAR_LIPOPROTEIN"/>
    <property type="match status" value="1"/>
</dbReference>
<evidence type="ECO:0000313" key="6">
    <source>
        <dbReference type="EMBL" id="GIL28173.1"/>
    </source>
</evidence>
<dbReference type="PIRSF" id="PIRSF002741">
    <property type="entry name" value="MppA"/>
    <property type="match status" value="1"/>
</dbReference>
<organism evidence="6 7">
    <name type="scientific">Actinocatenispora comari</name>
    <dbReference type="NCBI Taxonomy" id="2807577"/>
    <lineage>
        <taxon>Bacteria</taxon>
        <taxon>Bacillati</taxon>
        <taxon>Actinomycetota</taxon>
        <taxon>Actinomycetes</taxon>
        <taxon>Micromonosporales</taxon>
        <taxon>Micromonosporaceae</taxon>
        <taxon>Actinocatenispora</taxon>
    </lineage>
</organism>
<dbReference type="Pfam" id="PF00496">
    <property type="entry name" value="SBP_bac_5"/>
    <property type="match status" value="1"/>
</dbReference>
<protein>
    <submittedName>
        <fullName evidence="6">Glycosyl transferase</fullName>
    </submittedName>
</protein>
<dbReference type="AlphaFoldDB" id="A0A8J4AGD8"/>
<dbReference type="InterPro" id="IPR006311">
    <property type="entry name" value="TAT_signal"/>
</dbReference>
<comment type="caution">
    <text evidence="6">The sequence shown here is derived from an EMBL/GenBank/DDBJ whole genome shotgun (WGS) entry which is preliminary data.</text>
</comment>
<feature type="chain" id="PRO_5038798561" evidence="4">
    <location>
        <begin position="23"/>
        <end position="533"/>
    </location>
</feature>
<comment type="similarity">
    <text evidence="1">Belongs to the bacterial solute-binding protein 5 family.</text>
</comment>
<keyword evidence="6" id="KW-0808">Transferase</keyword>
<gene>
    <name evidence="6" type="ORF">NUM_34270</name>
</gene>